<reference evidence="2 3" key="1">
    <citation type="journal article" date="2017" name="Genome Biol.">
        <title>New reference genome sequences of hot pepper reveal the massive evolution of plant disease-resistance genes by retroduplication.</title>
        <authorList>
            <person name="Kim S."/>
            <person name="Park J."/>
            <person name="Yeom S.I."/>
            <person name="Kim Y.M."/>
            <person name="Seo E."/>
            <person name="Kim K.T."/>
            <person name="Kim M.S."/>
            <person name="Lee J.M."/>
            <person name="Cheong K."/>
            <person name="Shin H.S."/>
            <person name="Kim S.B."/>
            <person name="Han K."/>
            <person name="Lee J."/>
            <person name="Park M."/>
            <person name="Lee H.A."/>
            <person name="Lee H.Y."/>
            <person name="Lee Y."/>
            <person name="Oh S."/>
            <person name="Lee J.H."/>
            <person name="Choi E."/>
            <person name="Choi E."/>
            <person name="Lee S.E."/>
            <person name="Jeon J."/>
            <person name="Kim H."/>
            <person name="Choi G."/>
            <person name="Song H."/>
            <person name="Lee J."/>
            <person name="Lee S.C."/>
            <person name="Kwon J.K."/>
            <person name="Lee H.Y."/>
            <person name="Koo N."/>
            <person name="Hong Y."/>
            <person name="Kim R.W."/>
            <person name="Kang W.H."/>
            <person name="Huh J.H."/>
            <person name="Kang B.C."/>
            <person name="Yang T.J."/>
            <person name="Lee Y.H."/>
            <person name="Bennetzen J.L."/>
            <person name="Choi D."/>
        </authorList>
    </citation>
    <scope>NUCLEOTIDE SEQUENCE [LARGE SCALE GENOMIC DNA]</scope>
    <source>
        <strain evidence="3">cv. PBC81</strain>
    </source>
</reference>
<dbReference type="SUPFAM" id="SSF54928">
    <property type="entry name" value="RNA-binding domain, RBD"/>
    <property type="match status" value="1"/>
</dbReference>
<dbReference type="OrthoDB" id="1721734at2759"/>
<keyword evidence="3" id="KW-1185">Reference proteome</keyword>
<organism evidence="2 3">
    <name type="scientific">Capsicum baccatum</name>
    <name type="common">Peruvian pepper</name>
    <dbReference type="NCBI Taxonomy" id="33114"/>
    <lineage>
        <taxon>Eukaryota</taxon>
        <taxon>Viridiplantae</taxon>
        <taxon>Streptophyta</taxon>
        <taxon>Embryophyta</taxon>
        <taxon>Tracheophyta</taxon>
        <taxon>Spermatophyta</taxon>
        <taxon>Magnoliopsida</taxon>
        <taxon>eudicotyledons</taxon>
        <taxon>Gunneridae</taxon>
        <taxon>Pentapetalae</taxon>
        <taxon>asterids</taxon>
        <taxon>lamiids</taxon>
        <taxon>Solanales</taxon>
        <taxon>Solanaceae</taxon>
        <taxon>Solanoideae</taxon>
        <taxon>Capsiceae</taxon>
        <taxon>Capsicum</taxon>
    </lineage>
</organism>
<dbReference type="CDD" id="cd00590">
    <property type="entry name" value="RRM_SF"/>
    <property type="match status" value="1"/>
</dbReference>
<dbReference type="InterPro" id="IPR035979">
    <property type="entry name" value="RBD_domain_sf"/>
</dbReference>
<evidence type="ECO:0000313" key="2">
    <source>
        <dbReference type="EMBL" id="PHT52992.1"/>
    </source>
</evidence>
<protein>
    <recommendedName>
        <fullName evidence="4">RRM domain-containing protein</fullName>
    </recommendedName>
</protein>
<dbReference type="PANTHER" id="PTHR21245">
    <property type="entry name" value="HETEROGENEOUS NUCLEAR RIBONUCLEOPROTEIN"/>
    <property type="match status" value="1"/>
</dbReference>
<dbReference type="STRING" id="33114.A0A2G2X666"/>
<comment type="caution">
    <text evidence="2">The sequence shown here is derived from an EMBL/GenBank/DDBJ whole genome shotgun (WGS) entry which is preliminary data.</text>
</comment>
<dbReference type="InterPro" id="IPR012677">
    <property type="entry name" value="Nucleotide-bd_a/b_plait_sf"/>
</dbReference>
<proteinExistence type="predicted"/>
<evidence type="ECO:0008006" key="4">
    <source>
        <dbReference type="Google" id="ProtNLM"/>
    </source>
</evidence>
<dbReference type="GO" id="GO:0003723">
    <property type="term" value="F:RNA binding"/>
    <property type="evidence" value="ECO:0007669"/>
    <property type="project" value="UniProtKB-KW"/>
</dbReference>
<evidence type="ECO:0000313" key="3">
    <source>
        <dbReference type="Proteomes" id="UP000224567"/>
    </source>
</evidence>
<name>A0A2G2X666_CAPBA</name>
<dbReference type="AlphaFoldDB" id="A0A2G2X666"/>
<accession>A0A2G2X666</accession>
<evidence type="ECO:0000256" key="1">
    <source>
        <dbReference type="ARBA" id="ARBA00022884"/>
    </source>
</evidence>
<reference evidence="3" key="2">
    <citation type="journal article" date="2017" name="J. Anim. Genet.">
        <title>Multiple reference genome sequences of hot pepper reveal the massive evolution of plant disease resistance genes by retroduplication.</title>
        <authorList>
            <person name="Kim S."/>
            <person name="Park J."/>
            <person name="Yeom S.-I."/>
            <person name="Kim Y.-M."/>
            <person name="Seo E."/>
            <person name="Kim K.-T."/>
            <person name="Kim M.-S."/>
            <person name="Lee J.M."/>
            <person name="Cheong K."/>
            <person name="Shin H.-S."/>
            <person name="Kim S.-B."/>
            <person name="Han K."/>
            <person name="Lee J."/>
            <person name="Park M."/>
            <person name="Lee H.-A."/>
            <person name="Lee H.-Y."/>
            <person name="Lee Y."/>
            <person name="Oh S."/>
            <person name="Lee J.H."/>
            <person name="Choi E."/>
            <person name="Choi E."/>
            <person name="Lee S.E."/>
            <person name="Jeon J."/>
            <person name="Kim H."/>
            <person name="Choi G."/>
            <person name="Song H."/>
            <person name="Lee J."/>
            <person name="Lee S.-C."/>
            <person name="Kwon J.-K."/>
            <person name="Lee H.-Y."/>
            <person name="Koo N."/>
            <person name="Hong Y."/>
            <person name="Kim R.W."/>
            <person name="Kang W.-H."/>
            <person name="Huh J.H."/>
            <person name="Kang B.-C."/>
            <person name="Yang T.-J."/>
            <person name="Lee Y.-H."/>
            <person name="Bennetzen J.L."/>
            <person name="Choi D."/>
        </authorList>
    </citation>
    <scope>NUCLEOTIDE SEQUENCE [LARGE SCALE GENOMIC DNA]</scope>
    <source>
        <strain evidence="3">cv. PBC81</strain>
    </source>
</reference>
<dbReference type="Gene3D" id="3.30.70.330">
    <property type="match status" value="1"/>
</dbReference>
<dbReference type="Proteomes" id="UP000224567">
    <property type="component" value="Unassembled WGS sequence"/>
</dbReference>
<dbReference type="EMBL" id="MLFT02000003">
    <property type="protein sequence ID" value="PHT52992.1"/>
    <property type="molecule type" value="Genomic_DNA"/>
</dbReference>
<gene>
    <name evidence="2" type="ORF">CQW23_07454</name>
</gene>
<keyword evidence="1" id="KW-0694">RNA-binding</keyword>
<sequence length="270" mass="29504">MVGKRGEGDDILSYNWPSRLRRPRVAIVMTKKCPSQTLPKGREYEGKESRSLRMRATSYDCEKGIRSAKSGSTSISSPSSISVHYCEYDVGSGLLVVLLQVESAVNQAQEVGSNIFDTASKVIGPVIDFVKPGIDATLPLVKQAGEEVLKTASPVISDATKKAQEAIQSAGMDSQPVMTADKLNDKLKHYGINNVEDLTLVEDTNNDGMNCGFAFLEFSSCSEPMDAFKCLQKRDVVFGVDSLAKVSFADSFIDLGDEKLLKFFLLIMKH</sequence>